<gene>
    <name evidence="1" type="ORF">METZ01_LOCUS216588</name>
</gene>
<reference evidence="1" key="1">
    <citation type="submission" date="2018-05" db="EMBL/GenBank/DDBJ databases">
        <authorList>
            <person name="Lanie J.A."/>
            <person name="Ng W.-L."/>
            <person name="Kazmierczak K.M."/>
            <person name="Andrzejewski T.M."/>
            <person name="Davidsen T.M."/>
            <person name="Wayne K.J."/>
            <person name="Tettelin H."/>
            <person name="Glass J.I."/>
            <person name="Rusch D."/>
            <person name="Podicherti R."/>
            <person name="Tsui H.-C.T."/>
            <person name="Winkler M.E."/>
        </authorList>
    </citation>
    <scope>NUCLEOTIDE SEQUENCE</scope>
</reference>
<proteinExistence type="predicted"/>
<feature type="non-terminal residue" evidence="1">
    <location>
        <position position="1"/>
    </location>
</feature>
<name>A0A382FN02_9ZZZZ</name>
<dbReference type="AlphaFoldDB" id="A0A382FN02"/>
<dbReference type="EMBL" id="UINC01050594">
    <property type="protein sequence ID" value="SVB63734.1"/>
    <property type="molecule type" value="Genomic_DNA"/>
</dbReference>
<evidence type="ECO:0000313" key="1">
    <source>
        <dbReference type="EMBL" id="SVB63734.1"/>
    </source>
</evidence>
<dbReference type="Gene3D" id="2.60.40.4070">
    <property type="match status" value="1"/>
</dbReference>
<evidence type="ECO:0008006" key="2">
    <source>
        <dbReference type="Google" id="ProtNLM"/>
    </source>
</evidence>
<sequence length="283" mass="31980">WNLITGLSESISIMDIVDENEIIVPNSIYSYDDGYLPADELIPGNGYWIKAFEPGTVTLDGNRRNGKSFSSNDTFEYLNSVDINGVRLYFGSLLDEHQLDQFDLPPKPPAGGFDVRFINNSRYTVEGNTIDLMNLGQFLPIEYDIKDCNSHWVLYCLSLNQEFQLEGKGSFSLDGNIESLLLKKAESLGTPQTFSLHPAFPNPFNPSTTISYDLPISAFVTLRIFDLLGHERVVLVNQYMDAGNHKIDWKSNNNFGNKAETGVYFIVLETEYFSETQKLLLIK</sequence>
<accession>A0A382FN02</accession>
<dbReference type="NCBIfam" id="TIGR04183">
    <property type="entry name" value="Por_Secre_tail"/>
    <property type="match status" value="1"/>
</dbReference>
<dbReference type="InterPro" id="IPR026444">
    <property type="entry name" value="Secre_tail"/>
</dbReference>
<organism evidence="1">
    <name type="scientific">marine metagenome</name>
    <dbReference type="NCBI Taxonomy" id="408172"/>
    <lineage>
        <taxon>unclassified sequences</taxon>
        <taxon>metagenomes</taxon>
        <taxon>ecological metagenomes</taxon>
    </lineage>
</organism>
<protein>
    <recommendedName>
        <fullName evidence="2">Secretion system C-terminal sorting domain-containing protein</fullName>
    </recommendedName>
</protein>